<reference evidence="2 3" key="1">
    <citation type="submission" date="2023-08" db="EMBL/GenBank/DDBJ databases">
        <title>Black Yeasts Isolated from many extreme environments.</title>
        <authorList>
            <person name="Coleine C."/>
            <person name="Stajich J.E."/>
            <person name="Selbmann L."/>
        </authorList>
    </citation>
    <scope>NUCLEOTIDE SEQUENCE [LARGE SCALE GENOMIC DNA]</scope>
    <source>
        <strain evidence="2 3">CCFEE 5885</strain>
    </source>
</reference>
<dbReference type="Pfam" id="PF00106">
    <property type="entry name" value="adh_short"/>
    <property type="match status" value="1"/>
</dbReference>
<evidence type="ECO:0000313" key="2">
    <source>
        <dbReference type="EMBL" id="KAK5089760.1"/>
    </source>
</evidence>
<dbReference type="PANTHER" id="PTHR45458:SF3">
    <property type="entry name" value="CHAIN DEHYDROGENASE (ATSC), PUTATIVE-RELATED"/>
    <property type="match status" value="1"/>
</dbReference>
<sequence>MSSYVVNGASRGIGFEFLRQLSSNPANTVIGIVRDVKSTGAKVTAEINRSNVHIVQGDLDSYESLKKASEATASITGGSLDYLISNGARLPEDSNFVGFGELGKNPAALEEELMAGCKTNVVGNVHLFNLFLPLILKGQQKKVITISSGHADLDLISKYEIEVTGPYAVGKAATNAVVAKFGAEYAKDGVLFMSISPGVVDTGHFDPAKLTEKEAQGLAAVSAKFQKYAPHFQGPMTPEESVKAVISVYEKASLANGDGGSFVSHLGTKQWL</sequence>
<dbReference type="Gene3D" id="3.40.50.720">
    <property type="entry name" value="NAD(P)-binding Rossmann-like Domain"/>
    <property type="match status" value="1"/>
</dbReference>
<organism evidence="2 3">
    <name type="scientific">Lithohypha guttulata</name>
    <dbReference type="NCBI Taxonomy" id="1690604"/>
    <lineage>
        <taxon>Eukaryota</taxon>
        <taxon>Fungi</taxon>
        <taxon>Dikarya</taxon>
        <taxon>Ascomycota</taxon>
        <taxon>Pezizomycotina</taxon>
        <taxon>Eurotiomycetes</taxon>
        <taxon>Chaetothyriomycetidae</taxon>
        <taxon>Chaetothyriales</taxon>
        <taxon>Trichomeriaceae</taxon>
        <taxon>Lithohypha</taxon>
    </lineage>
</organism>
<evidence type="ECO:0008006" key="4">
    <source>
        <dbReference type="Google" id="ProtNLM"/>
    </source>
</evidence>
<dbReference type="PANTHER" id="PTHR45458">
    <property type="entry name" value="SHORT-CHAIN DEHYDROGENASE/REDUCTASE SDR"/>
    <property type="match status" value="1"/>
</dbReference>
<dbReference type="InterPro" id="IPR002347">
    <property type="entry name" value="SDR_fam"/>
</dbReference>
<evidence type="ECO:0000256" key="1">
    <source>
        <dbReference type="ARBA" id="ARBA00022857"/>
    </source>
</evidence>
<dbReference type="SUPFAM" id="SSF51735">
    <property type="entry name" value="NAD(P)-binding Rossmann-fold domains"/>
    <property type="match status" value="1"/>
</dbReference>
<keyword evidence="3" id="KW-1185">Reference proteome</keyword>
<keyword evidence="1" id="KW-0521">NADP</keyword>
<dbReference type="InterPro" id="IPR020904">
    <property type="entry name" value="Sc_DH/Rdtase_CS"/>
</dbReference>
<proteinExistence type="predicted"/>
<protein>
    <recommendedName>
        <fullName evidence="4">NAD(P)-binding protein</fullName>
    </recommendedName>
</protein>
<comment type="caution">
    <text evidence="2">The sequence shown here is derived from an EMBL/GenBank/DDBJ whole genome shotgun (WGS) entry which is preliminary data.</text>
</comment>
<name>A0ABR0K7P5_9EURO</name>
<dbReference type="EMBL" id="JAVRRG010000071">
    <property type="protein sequence ID" value="KAK5089760.1"/>
    <property type="molecule type" value="Genomic_DNA"/>
</dbReference>
<evidence type="ECO:0000313" key="3">
    <source>
        <dbReference type="Proteomes" id="UP001345013"/>
    </source>
</evidence>
<dbReference type="PRINTS" id="PR00081">
    <property type="entry name" value="GDHRDH"/>
</dbReference>
<dbReference type="PROSITE" id="PS00061">
    <property type="entry name" value="ADH_SHORT"/>
    <property type="match status" value="1"/>
</dbReference>
<dbReference type="InterPro" id="IPR036291">
    <property type="entry name" value="NAD(P)-bd_dom_sf"/>
</dbReference>
<dbReference type="InterPro" id="IPR052184">
    <property type="entry name" value="SDR_enzymes"/>
</dbReference>
<accession>A0ABR0K7P5</accession>
<dbReference type="Proteomes" id="UP001345013">
    <property type="component" value="Unassembled WGS sequence"/>
</dbReference>
<gene>
    <name evidence="2" type="ORF">LTR24_005921</name>
</gene>